<reference evidence="2 3" key="1">
    <citation type="journal article" date="2019" name="Sci. Rep.">
        <title>A high-quality genome of Eragrostis curvula grass provides insights into Poaceae evolution and supports new strategies to enhance forage quality.</title>
        <authorList>
            <person name="Carballo J."/>
            <person name="Santos B.A.C.M."/>
            <person name="Zappacosta D."/>
            <person name="Garbus I."/>
            <person name="Selva J.P."/>
            <person name="Gallo C.A."/>
            <person name="Diaz A."/>
            <person name="Albertini E."/>
            <person name="Caccamo M."/>
            <person name="Echenique V."/>
        </authorList>
    </citation>
    <scope>NUCLEOTIDE SEQUENCE [LARGE SCALE GENOMIC DNA]</scope>
    <source>
        <strain evidence="3">cv. Victoria</strain>
        <tissue evidence="2">Leaf</tissue>
    </source>
</reference>
<dbReference type="GO" id="GO:0004672">
    <property type="term" value="F:protein kinase activity"/>
    <property type="evidence" value="ECO:0007669"/>
    <property type="project" value="InterPro"/>
</dbReference>
<keyword evidence="3" id="KW-1185">Reference proteome</keyword>
<proteinExistence type="predicted"/>
<comment type="caution">
    <text evidence="2">The sequence shown here is derived from an EMBL/GenBank/DDBJ whole genome shotgun (WGS) entry which is preliminary data.</text>
</comment>
<evidence type="ECO:0000313" key="3">
    <source>
        <dbReference type="Proteomes" id="UP000324897"/>
    </source>
</evidence>
<evidence type="ECO:0000313" key="2">
    <source>
        <dbReference type="EMBL" id="TVT97048.1"/>
    </source>
</evidence>
<evidence type="ECO:0000259" key="1">
    <source>
        <dbReference type="PROSITE" id="PS50011"/>
    </source>
</evidence>
<accession>A0A5J9SE04</accession>
<dbReference type="PROSITE" id="PS50011">
    <property type="entry name" value="PROTEIN_KINASE_DOM"/>
    <property type="match status" value="1"/>
</dbReference>
<sequence>MQGKVPLQFLKDIDNFSTAQEHGRGGFSVGTLPYGKVIAVKRLQAMTGTQEEQFEAELNVLMKLQHKNIVKLLGYCDEKQEHVREGAGSKEKLLCYEYLPNGNLGKMLSESGDLDWNSRFRIIKGICSGLHYLHEEWDSNPVIHFDFKPSNILLDSKLISVFQGYLVKNKPKFCINKVTGSIGDIAPEYYRTGEISVKSDIFSLGTQKLGTHISNCIKVSIS</sequence>
<dbReference type="PANTHER" id="PTHR47975">
    <property type="entry name" value="S-LOCUS LECTIN KINASE FAMILY PROTEIN"/>
    <property type="match status" value="1"/>
</dbReference>
<dbReference type="InterPro" id="IPR011009">
    <property type="entry name" value="Kinase-like_dom_sf"/>
</dbReference>
<dbReference type="EMBL" id="RWGY01001090">
    <property type="protein sequence ID" value="TVT97048.1"/>
    <property type="molecule type" value="Genomic_DNA"/>
</dbReference>
<dbReference type="GO" id="GO:0005524">
    <property type="term" value="F:ATP binding"/>
    <property type="evidence" value="ECO:0007669"/>
    <property type="project" value="InterPro"/>
</dbReference>
<dbReference type="OrthoDB" id="693273at2759"/>
<dbReference type="Gramene" id="TVT97048">
    <property type="protein sequence ID" value="TVT97048"/>
    <property type="gene ID" value="EJB05_57723"/>
</dbReference>
<dbReference type="InterPro" id="IPR000719">
    <property type="entry name" value="Prot_kinase_dom"/>
</dbReference>
<dbReference type="Gene3D" id="3.30.200.20">
    <property type="entry name" value="Phosphorylase Kinase, domain 1"/>
    <property type="match status" value="1"/>
</dbReference>
<dbReference type="Gene3D" id="1.10.510.10">
    <property type="entry name" value="Transferase(Phosphotransferase) domain 1"/>
    <property type="match status" value="1"/>
</dbReference>
<protein>
    <recommendedName>
        <fullName evidence="1">Protein kinase domain-containing protein</fullName>
    </recommendedName>
</protein>
<feature type="domain" description="Protein kinase" evidence="1">
    <location>
        <begin position="16"/>
        <end position="222"/>
    </location>
</feature>
<dbReference type="PROSITE" id="PS00108">
    <property type="entry name" value="PROTEIN_KINASE_ST"/>
    <property type="match status" value="1"/>
</dbReference>
<dbReference type="AlphaFoldDB" id="A0A5J9SE04"/>
<dbReference type="SUPFAM" id="SSF56112">
    <property type="entry name" value="Protein kinase-like (PK-like)"/>
    <property type="match status" value="1"/>
</dbReference>
<dbReference type="InterPro" id="IPR008271">
    <property type="entry name" value="Ser/Thr_kinase_AS"/>
</dbReference>
<gene>
    <name evidence="2" type="ORF">EJB05_57723</name>
</gene>
<feature type="non-terminal residue" evidence="2">
    <location>
        <position position="1"/>
    </location>
</feature>
<dbReference type="Proteomes" id="UP000324897">
    <property type="component" value="Unassembled WGS sequence"/>
</dbReference>
<dbReference type="Pfam" id="PF00069">
    <property type="entry name" value="Pkinase"/>
    <property type="match status" value="1"/>
</dbReference>
<name>A0A5J9SE04_9POAL</name>
<dbReference type="PANTHER" id="PTHR47975:SF65">
    <property type="entry name" value="OS10G0200000 PROTEIN"/>
    <property type="match status" value="1"/>
</dbReference>
<organism evidence="2 3">
    <name type="scientific">Eragrostis curvula</name>
    <name type="common">weeping love grass</name>
    <dbReference type="NCBI Taxonomy" id="38414"/>
    <lineage>
        <taxon>Eukaryota</taxon>
        <taxon>Viridiplantae</taxon>
        <taxon>Streptophyta</taxon>
        <taxon>Embryophyta</taxon>
        <taxon>Tracheophyta</taxon>
        <taxon>Spermatophyta</taxon>
        <taxon>Magnoliopsida</taxon>
        <taxon>Liliopsida</taxon>
        <taxon>Poales</taxon>
        <taxon>Poaceae</taxon>
        <taxon>PACMAD clade</taxon>
        <taxon>Chloridoideae</taxon>
        <taxon>Eragrostideae</taxon>
        <taxon>Eragrostidinae</taxon>
        <taxon>Eragrostis</taxon>
    </lineage>
</organism>
<dbReference type="PIRSF" id="PIRSF000654">
    <property type="entry name" value="Integrin-linked_kinase"/>
    <property type="match status" value="1"/>
</dbReference>